<dbReference type="PATRIC" id="fig|1042209.11.peg.871"/>
<dbReference type="eggNOG" id="ENOG5032U3U">
    <property type="taxonomic scope" value="Bacteria"/>
</dbReference>
<dbReference type="RefSeq" id="WP_019689285.1">
    <property type="nucleotide sequence ID" value="NZ_AFOY02000004.1"/>
</dbReference>
<comment type="caution">
    <text evidence="1">The sequence shown here is derived from an EMBL/GenBank/DDBJ whole genome shotgun (WGS) entry which is preliminary data.</text>
</comment>
<sequence length="86" mass="9599">MLNAHELARGHKRLLPLIEHALSEGWNVSRTPGGHLKFVKPGLPPIYTSATASDHRAERNARAMLRRAQRHATVVEHPDQEGADHD</sequence>
<dbReference type="Proteomes" id="UP000022611">
    <property type="component" value="Unassembled WGS sequence"/>
</dbReference>
<protein>
    <recommendedName>
        <fullName evidence="3">Cobyrinic acid a,c-diamide synthase</fullName>
    </recommendedName>
</protein>
<name>A0A010S5Y8_PSEFL</name>
<gene>
    <name evidence="1" type="ORF">HK44_021685</name>
</gene>
<dbReference type="AlphaFoldDB" id="A0A010S5Y8"/>
<proteinExistence type="predicted"/>
<dbReference type="EMBL" id="AFOY02000004">
    <property type="protein sequence ID" value="EXF95949.1"/>
    <property type="molecule type" value="Genomic_DNA"/>
</dbReference>
<evidence type="ECO:0008006" key="3">
    <source>
        <dbReference type="Google" id="ProtNLM"/>
    </source>
</evidence>
<organism evidence="1 2">
    <name type="scientific">Pseudomonas fluorescens HK44</name>
    <dbReference type="NCBI Taxonomy" id="1042209"/>
    <lineage>
        <taxon>Bacteria</taxon>
        <taxon>Pseudomonadati</taxon>
        <taxon>Pseudomonadota</taxon>
        <taxon>Gammaproteobacteria</taxon>
        <taxon>Pseudomonadales</taxon>
        <taxon>Pseudomonadaceae</taxon>
        <taxon>Pseudomonas</taxon>
    </lineage>
</organism>
<evidence type="ECO:0000313" key="2">
    <source>
        <dbReference type="Proteomes" id="UP000022611"/>
    </source>
</evidence>
<evidence type="ECO:0000313" key="1">
    <source>
        <dbReference type="EMBL" id="EXF95949.1"/>
    </source>
</evidence>
<dbReference type="OrthoDB" id="8527745at2"/>
<dbReference type="HOGENOM" id="CLU_196073_0_0_6"/>
<reference evidence="1 2" key="1">
    <citation type="journal article" date="2011" name="J. Bacteriol.">
        <title>Draft genome sequence of the polycyclic aromatic hydrocarbon-degrading, genetically engineered bioluminescent bioreporter Pseudomonas fluorescens HK44.</title>
        <authorList>
            <person name="Chauhan A."/>
            <person name="Layton A.C."/>
            <person name="Williams D.E."/>
            <person name="Smartt A.E."/>
            <person name="Ripp S."/>
            <person name="Karpinets T.V."/>
            <person name="Brown S.D."/>
            <person name="Sayler G.S."/>
        </authorList>
    </citation>
    <scope>NUCLEOTIDE SEQUENCE [LARGE SCALE GENOMIC DNA]</scope>
    <source>
        <strain evidence="1 2">HK44</strain>
    </source>
</reference>
<accession>A0A010S5Y8</accession>
<dbReference type="GeneID" id="46430903"/>